<feature type="region of interest" description="Disordered" evidence="1">
    <location>
        <begin position="1"/>
        <end position="60"/>
    </location>
</feature>
<comment type="caution">
    <text evidence="2">The sequence shown here is derived from an EMBL/GenBank/DDBJ whole genome shotgun (WGS) entry which is preliminary data.</text>
</comment>
<dbReference type="EMBL" id="BAAAZY010000013">
    <property type="protein sequence ID" value="GAA4072318.1"/>
    <property type="molecule type" value="Genomic_DNA"/>
</dbReference>
<organism evidence="2 3">
    <name type="scientific">Streptomyces shaanxiensis</name>
    <dbReference type="NCBI Taxonomy" id="653357"/>
    <lineage>
        <taxon>Bacteria</taxon>
        <taxon>Bacillati</taxon>
        <taxon>Actinomycetota</taxon>
        <taxon>Actinomycetes</taxon>
        <taxon>Kitasatosporales</taxon>
        <taxon>Streptomycetaceae</taxon>
        <taxon>Streptomyces</taxon>
    </lineage>
</organism>
<evidence type="ECO:0000313" key="3">
    <source>
        <dbReference type="Proteomes" id="UP001499984"/>
    </source>
</evidence>
<sequence length="88" mass="9360">MPDEQRPGKGSQGPRPAASQAEKFAQPDAQIARKQKAAVFTPDSTCKGTDTDPAVRRRDGGWVDNYVPGIDIVSPAPGPRPPAAVRRP</sequence>
<name>A0ABP7VRU4_9ACTN</name>
<gene>
    <name evidence="2" type="ORF">GCM10022233_56840</name>
</gene>
<proteinExistence type="predicted"/>
<keyword evidence="3" id="KW-1185">Reference proteome</keyword>
<evidence type="ECO:0000256" key="1">
    <source>
        <dbReference type="SAM" id="MobiDB-lite"/>
    </source>
</evidence>
<dbReference type="Proteomes" id="UP001499984">
    <property type="component" value="Unassembled WGS sequence"/>
</dbReference>
<feature type="compositionally biased region" description="Basic and acidic residues" evidence="1">
    <location>
        <begin position="49"/>
        <end position="60"/>
    </location>
</feature>
<accession>A0ABP7VRU4</accession>
<protein>
    <submittedName>
        <fullName evidence="2">Uncharacterized protein</fullName>
    </submittedName>
</protein>
<reference evidence="3" key="1">
    <citation type="journal article" date="2019" name="Int. J. Syst. Evol. Microbiol.">
        <title>The Global Catalogue of Microorganisms (GCM) 10K type strain sequencing project: providing services to taxonomists for standard genome sequencing and annotation.</title>
        <authorList>
            <consortium name="The Broad Institute Genomics Platform"/>
            <consortium name="The Broad Institute Genome Sequencing Center for Infectious Disease"/>
            <person name="Wu L."/>
            <person name="Ma J."/>
        </authorList>
    </citation>
    <scope>NUCLEOTIDE SEQUENCE [LARGE SCALE GENOMIC DNA]</scope>
    <source>
        <strain evidence="3">JCM 16925</strain>
    </source>
</reference>
<evidence type="ECO:0000313" key="2">
    <source>
        <dbReference type="EMBL" id="GAA4072318.1"/>
    </source>
</evidence>